<name>A0A0H1RFH2_9HYPH</name>
<dbReference type="Proteomes" id="UP000035489">
    <property type="component" value="Unassembled WGS sequence"/>
</dbReference>
<dbReference type="PATRIC" id="fig|1225564.3.peg.1945"/>
<reference evidence="2 3" key="1">
    <citation type="submission" date="2015-05" db="EMBL/GenBank/DDBJ databases">
        <title>Draft genome sequence of Microvirga vignae strain BR3299, a novel nitrogen fixing bacteria isolated from Brazil semi-aired region.</title>
        <authorList>
            <person name="Zilli J.E."/>
            <person name="Passos S.R."/>
            <person name="Leite J."/>
            <person name="Baldani J.I."/>
            <person name="Xavier G.R."/>
            <person name="Rumjaneck N.G."/>
            <person name="Simoes-Araujo J.L."/>
        </authorList>
    </citation>
    <scope>NUCLEOTIDE SEQUENCE [LARGE SCALE GENOMIC DNA]</scope>
    <source>
        <strain evidence="2 3">BR3299</strain>
    </source>
</reference>
<keyword evidence="3" id="KW-1185">Reference proteome</keyword>
<feature type="region of interest" description="Disordered" evidence="1">
    <location>
        <begin position="174"/>
        <end position="199"/>
    </location>
</feature>
<evidence type="ECO:0000313" key="2">
    <source>
        <dbReference type="EMBL" id="KLK93824.1"/>
    </source>
</evidence>
<evidence type="ECO:0000256" key="1">
    <source>
        <dbReference type="SAM" id="MobiDB-lite"/>
    </source>
</evidence>
<comment type="caution">
    <text evidence="2">The sequence shown here is derived from an EMBL/GenBank/DDBJ whole genome shotgun (WGS) entry which is preliminary data.</text>
</comment>
<organism evidence="2 3">
    <name type="scientific">Microvirga vignae</name>
    <dbReference type="NCBI Taxonomy" id="1225564"/>
    <lineage>
        <taxon>Bacteria</taxon>
        <taxon>Pseudomonadati</taxon>
        <taxon>Pseudomonadota</taxon>
        <taxon>Alphaproteobacteria</taxon>
        <taxon>Hyphomicrobiales</taxon>
        <taxon>Methylobacteriaceae</taxon>
        <taxon>Microvirga</taxon>
    </lineage>
</organism>
<accession>A0A0H1RFH2</accession>
<dbReference type="EMBL" id="LCYG01000017">
    <property type="protein sequence ID" value="KLK93824.1"/>
    <property type="molecule type" value="Genomic_DNA"/>
</dbReference>
<dbReference type="AlphaFoldDB" id="A0A0H1RFH2"/>
<gene>
    <name evidence="2" type="ORF">AA309_07165</name>
</gene>
<dbReference type="STRING" id="1225564.AA309_07165"/>
<protein>
    <submittedName>
        <fullName evidence="2">Uncharacterized protein</fullName>
    </submittedName>
</protein>
<proteinExistence type="predicted"/>
<sequence>MLAAFRRVVQAEDAASVVEAIREADQRVVTFCGFSGTGYEDPAAVERVLREQLARFAPQSTTICAGATAEGIGMVYPIARRKGFRTIGIVSSRAEAESAAMSDDVEVVYVVKDGTWGGRQGTQLSPTSEAMVVACDEMIGIGGGAIARDELEEARRRGKPVTFFPADMNHALATEKAHKSGSPPPTDFRGEAHALFNSP</sequence>
<evidence type="ECO:0000313" key="3">
    <source>
        <dbReference type="Proteomes" id="UP000035489"/>
    </source>
</evidence>